<dbReference type="GO" id="GO:0009922">
    <property type="term" value="F:fatty acid elongase activity"/>
    <property type="evidence" value="ECO:0007669"/>
    <property type="project" value="UniProtKB-EC"/>
</dbReference>
<feature type="transmembrane region" description="Helical" evidence="10">
    <location>
        <begin position="317"/>
        <end position="335"/>
    </location>
</feature>
<gene>
    <name evidence="11" type="ORF">MGAL_10B071934</name>
</gene>
<dbReference type="EC" id="2.3.1.199" evidence="10"/>
<keyword evidence="12" id="KW-1185">Reference proteome</keyword>
<sequence>MLITLGQRKFILVSFLKATPKHKINAIKFNEFVVNISSVISDNVIASRLKNYFKTYCQSTVFHHLPMDARQPDYALLISRRYNINVFLVTCLLACKLSKEWRWFTITCIPCLRCARCIDLCSNTLRPCNKALANPRVNDWLLMETPIPVVIIFVSYLLMVKFGPKLMEHRKPLQLHNVLIAYNLFMVLLSAYMFYEFLMSAVLAGYSIRCQPVDYSNNPIAIRMAKVCWLYFFSKIIEILDTIFFILRKKDQQITFLHVYHHSTMLLNWWLGVKYIAGGQSFFLALLNTFVHILMYGYYGLSALGPHVQKYLWWKKYITKLQLAQFFLVIIHTSLNIVTECDFPNGYNVAVFVYAFSLVFLFANFYKSAYEKKEHST</sequence>
<reference evidence="11" key="1">
    <citation type="submission" date="2018-11" db="EMBL/GenBank/DDBJ databases">
        <authorList>
            <person name="Alioto T."/>
            <person name="Alioto T."/>
        </authorList>
    </citation>
    <scope>NUCLEOTIDE SEQUENCE</scope>
</reference>
<comment type="catalytic activity">
    <reaction evidence="10">
        <text>a very-long-chain acyl-CoA + malonyl-CoA + H(+) = a very-long-chain 3-oxoacyl-CoA + CO2 + CoA</text>
        <dbReference type="Rhea" id="RHEA:32727"/>
        <dbReference type="ChEBI" id="CHEBI:15378"/>
        <dbReference type="ChEBI" id="CHEBI:16526"/>
        <dbReference type="ChEBI" id="CHEBI:57287"/>
        <dbReference type="ChEBI" id="CHEBI:57384"/>
        <dbReference type="ChEBI" id="CHEBI:90725"/>
        <dbReference type="ChEBI" id="CHEBI:90736"/>
        <dbReference type="EC" id="2.3.1.199"/>
    </reaction>
</comment>
<keyword evidence="8 10" id="KW-0472">Membrane</keyword>
<keyword evidence="6 10" id="KW-1133">Transmembrane helix</keyword>
<keyword evidence="2 10" id="KW-0444">Lipid biosynthesis</keyword>
<dbReference type="AlphaFoldDB" id="A0A8B6FT88"/>
<keyword evidence="4 10" id="KW-0812">Transmembrane</keyword>
<comment type="subcellular location">
    <subcellularLocation>
        <location evidence="1">Membrane</location>
        <topology evidence="1">Multi-pass membrane protein</topology>
    </subcellularLocation>
</comment>
<dbReference type="PROSITE" id="PS01188">
    <property type="entry name" value="ELO"/>
    <property type="match status" value="1"/>
</dbReference>
<dbReference type="GO" id="GO:0034625">
    <property type="term" value="P:fatty acid elongation, monounsaturated fatty acid"/>
    <property type="evidence" value="ECO:0007669"/>
    <property type="project" value="TreeGrafter"/>
</dbReference>
<keyword evidence="9 10" id="KW-0275">Fatty acid biosynthesis</keyword>
<dbReference type="GO" id="GO:0005789">
    <property type="term" value="C:endoplasmic reticulum membrane"/>
    <property type="evidence" value="ECO:0007669"/>
    <property type="project" value="TreeGrafter"/>
</dbReference>
<organism evidence="11 12">
    <name type="scientific">Mytilus galloprovincialis</name>
    <name type="common">Mediterranean mussel</name>
    <dbReference type="NCBI Taxonomy" id="29158"/>
    <lineage>
        <taxon>Eukaryota</taxon>
        <taxon>Metazoa</taxon>
        <taxon>Spiralia</taxon>
        <taxon>Lophotrochozoa</taxon>
        <taxon>Mollusca</taxon>
        <taxon>Bivalvia</taxon>
        <taxon>Autobranchia</taxon>
        <taxon>Pteriomorphia</taxon>
        <taxon>Mytilida</taxon>
        <taxon>Mytiloidea</taxon>
        <taxon>Mytilidae</taxon>
        <taxon>Mytilinae</taxon>
        <taxon>Mytilus</taxon>
    </lineage>
</organism>
<evidence type="ECO:0000256" key="10">
    <source>
        <dbReference type="RuleBase" id="RU361115"/>
    </source>
</evidence>
<evidence type="ECO:0000256" key="7">
    <source>
        <dbReference type="ARBA" id="ARBA00023098"/>
    </source>
</evidence>
<evidence type="ECO:0000256" key="1">
    <source>
        <dbReference type="ARBA" id="ARBA00004141"/>
    </source>
</evidence>
<dbReference type="InterPro" id="IPR002076">
    <property type="entry name" value="ELO_fam"/>
</dbReference>
<evidence type="ECO:0000256" key="9">
    <source>
        <dbReference type="ARBA" id="ARBA00023160"/>
    </source>
</evidence>
<evidence type="ECO:0000256" key="8">
    <source>
        <dbReference type="ARBA" id="ARBA00023136"/>
    </source>
</evidence>
<feature type="transmembrane region" description="Helical" evidence="10">
    <location>
        <begin position="140"/>
        <end position="159"/>
    </location>
</feature>
<proteinExistence type="inferred from homology"/>
<accession>A0A8B6FT88</accession>
<dbReference type="GO" id="GO:0034626">
    <property type="term" value="P:fatty acid elongation, polyunsaturated fatty acid"/>
    <property type="evidence" value="ECO:0007669"/>
    <property type="project" value="TreeGrafter"/>
</dbReference>
<evidence type="ECO:0000256" key="2">
    <source>
        <dbReference type="ARBA" id="ARBA00022516"/>
    </source>
</evidence>
<dbReference type="EMBL" id="UYJE01007292">
    <property type="protein sequence ID" value="VDI53325.1"/>
    <property type="molecule type" value="Genomic_DNA"/>
</dbReference>
<keyword evidence="5 10" id="KW-0276">Fatty acid metabolism</keyword>
<evidence type="ECO:0000313" key="11">
    <source>
        <dbReference type="EMBL" id="VDI53325.1"/>
    </source>
</evidence>
<name>A0A8B6FT88_MYTGA</name>
<evidence type="ECO:0000256" key="5">
    <source>
        <dbReference type="ARBA" id="ARBA00022832"/>
    </source>
</evidence>
<dbReference type="GO" id="GO:0019367">
    <property type="term" value="P:fatty acid elongation, saturated fatty acid"/>
    <property type="evidence" value="ECO:0007669"/>
    <property type="project" value="TreeGrafter"/>
</dbReference>
<dbReference type="GO" id="GO:0030148">
    <property type="term" value="P:sphingolipid biosynthetic process"/>
    <property type="evidence" value="ECO:0007669"/>
    <property type="project" value="TreeGrafter"/>
</dbReference>
<evidence type="ECO:0000256" key="6">
    <source>
        <dbReference type="ARBA" id="ARBA00022989"/>
    </source>
</evidence>
<dbReference type="GO" id="GO:0042761">
    <property type="term" value="P:very long-chain fatty acid biosynthetic process"/>
    <property type="evidence" value="ECO:0007669"/>
    <property type="project" value="TreeGrafter"/>
</dbReference>
<dbReference type="Pfam" id="PF01151">
    <property type="entry name" value="ELO"/>
    <property type="match status" value="1"/>
</dbReference>
<keyword evidence="7 10" id="KW-0443">Lipid metabolism</keyword>
<dbReference type="OrthoDB" id="434092at2759"/>
<comment type="similarity">
    <text evidence="10">Belongs to the ELO family.</text>
</comment>
<evidence type="ECO:0000256" key="4">
    <source>
        <dbReference type="ARBA" id="ARBA00022692"/>
    </source>
</evidence>
<evidence type="ECO:0000313" key="12">
    <source>
        <dbReference type="Proteomes" id="UP000596742"/>
    </source>
</evidence>
<dbReference type="InterPro" id="IPR030457">
    <property type="entry name" value="ELO_CS"/>
</dbReference>
<protein>
    <recommendedName>
        <fullName evidence="10">Elongation of very long chain fatty acids protein</fullName>
        <ecNumber evidence="10">2.3.1.199</ecNumber>
    </recommendedName>
    <alternativeName>
        <fullName evidence="10">Very-long-chain 3-oxoacyl-CoA synthase</fullName>
    </alternativeName>
</protein>
<feature type="transmembrane region" description="Helical" evidence="10">
    <location>
        <begin position="347"/>
        <end position="366"/>
    </location>
</feature>
<comment type="caution">
    <text evidence="11">The sequence shown here is derived from an EMBL/GenBank/DDBJ whole genome shotgun (WGS) entry which is preliminary data.</text>
</comment>
<feature type="transmembrane region" description="Helical" evidence="10">
    <location>
        <begin position="283"/>
        <end position="305"/>
    </location>
</feature>
<evidence type="ECO:0000256" key="3">
    <source>
        <dbReference type="ARBA" id="ARBA00022679"/>
    </source>
</evidence>
<dbReference type="PANTHER" id="PTHR11157">
    <property type="entry name" value="FATTY ACID ACYL TRANSFERASE-RELATED"/>
    <property type="match status" value="1"/>
</dbReference>
<keyword evidence="11" id="KW-0012">Acyltransferase</keyword>
<keyword evidence="3 10" id="KW-0808">Transferase</keyword>
<dbReference type="PANTHER" id="PTHR11157:SF126">
    <property type="entry name" value="ELONGATION OF VERY LONG CHAIN FATTY ACIDS PROTEIN"/>
    <property type="match status" value="1"/>
</dbReference>
<feature type="transmembrane region" description="Helical" evidence="10">
    <location>
        <begin position="228"/>
        <end position="247"/>
    </location>
</feature>
<feature type="transmembrane region" description="Helical" evidence="10">
    <location>
        <begin position="180"/>
        <end position="208"/>
    </location>
</feature>
<dbReference type="Proteomes" id="UP000596742">
    <property type="component" value="Unassembled WGS sequence"/>
</dbReference>